<evidence type="ECO:0000256" key="12">
    <source>
        <dbReference type="ARBA" id="ARBA00022737"/>
    </source>
</evidence>
<dbReference type="FunFam" id="3.80.10.10:FF:000095">
    <property type="entry name" value="LRR receptor-like serine/threonine-protein kinase GSO1"/>
    <property type="match status" value="1"/>
</dbReference>
<keyword evidence="10 23" id="KW-0812">Transmembrane</keyword>
<evidence type="ECO:0000256" key="2">
    <source>
        <dbReference type="ARBA" id="ARBA00004479"/>
    </source>
</evidence>
<dbReference type="GO" id="GO:0005886">
    <property type="term" value="C:plasma membrane"/>
    <property type="evidence" value="ECO:0007669"/>
    <property type="project" value="UniProtKB-SubCell"/>
</dbReference>
<evidence type="ECO:0000256" key="1">
    <source>
        <dbReference type="ARBA" id="ARBA00004162"/>
    </source>
</evidence>
<keyword evidence="13 22" id="KW-0547">Nucleotide-binding</keyword>
<evidence type="ECO:0000256" key="24">
    <source>
        <dbReference type="SAM" id="SignalP"/>
    </source>
</evidence>
<evidence type="ECO:0000256" key="3">
    <source>
        <dbReference type="ARBA" id="ARBA00008684"/>
    </source>
</evidence>
<evidence type="ECO:0000256" key="8">
    <source>
        <dbReference type="ARBA" id="ARBA00022614"/>
    </source>
</evidence>
<dbReference type="Pfam" id="PF00560">
    <property type="entry name" value="LRR_1"/>
    <property type="match status" value="4"/>
</dbReference>
<gene>
    <name evidence="26" type="ORF">ACH5RR_034932</name>
</gene>
<protein>
    <recommendedName>
        <fullName evidence="4">non-specific serine/threonine protein kinase</fullName>
        <ecNumber evidence="4">2.7.11.1</ecNumber>
    </recommendedName>
</protein>
<evidence type="ECO:0000256" key="23">
    <source>
        <dbReference type="SAM" id="Phobius"/>
    </source>
</evidence>
<dbReference type="Pfam" id="PF13855">
    <property type="entry name" value="LRR_8"/>
    <property type="match status" value="1"/>
</dbReference>
<dbReference type="InterPro" id="IPR011009">
    <property type="entry name" value="Kinase-like_dom_sf"/>
</dbReference>
<dbReference type="InterPro" id="IPR017441">
    <property type="entry name" value="Protein_kinase_ATP_BS"/>
</dbReference>
<comment type="similarity">
    <text evidence="3">Belongs to the protein kinase superfamily. Ser/Thr protein kinase family.</text>
</comment>
<dbReference type="FunFam" id="3.80.10.10:FF:000288">
    <property type="entry name" value="LRR receptor-like serine/threonine-protein kinase EFR"/>
    <property type="match status" value="1"/>
</dbReference>
<evidence type="ECO:0000259" key="25">
    <source>
        <dbReference type="PROSITE" id="PS50011"/>
    </source>
</evidence>
<evidence type="ECO:0000256" key="5">
    <source>
        <dbReference type="ARBA" id="ARBA00022475"/>
    </source>
</evidence>
<evidence type="ECO:0000256" key="17">
    <source>
        <dbReference type="ARBA" id="ARBA00023136"/>
    </source>
</evidence>
<dbReference type="SMART" id="SM00369">
    <property type="entry name" value="LRR_TYP"/>
    <property type="match status" value="8"/>
</dbReference>
<comment type="subcellular location">
    <subcellularLocation>
        <location evidence="1">Cell membrane</location>
        <topology evidence="1">Single-pass membrane protein</topology>
    </subcellularLocation>
    <subcellularLocation>
        <location evidence="2">Membrane</location>
        <topology evidence="2">Single-pass type I membrane protein</topology>
    </subcellularLocation>
</comment>
<evidence type="ECO:0000256" key="18">
    <source>
        <dbReference type="ARBA" id="ARBA00023170"/>
    </source>
</evidence>
<keyword evidence="19" id="KW-0325">Glycoprotein</keyword>
<keyword evidence="11 24" id="KW-0732">Signal</keyword>
<evidence type="ECO:0000313" key="26">
    <source>
        <dbReference type="EMBL" id="KAL3505091.1"/>
    </source>
</evidence>
<evidence type="ECO:0000256" key="22">
    <source>
        <dbReference type="PROSITE-ProRule" id="PRU10141"/>
    </source>
</evidence>
<dbReference type="Gene3D" id="3.80.10.10">
    <property type="entry name" value="Ribonuclease Inhibitor"/>
    <property type="match status" value="3"/>
</dbReference>
<keyword evidence="5" id="KW-1003">Cell membrane</keyword>
<name>A0ABD2YEF5_9GENT</name>
<comment type="caution">
    <text evidence="26">The sequence shown here is derived from an EMBL/GenBank/DDBJ whole genome shotgun (WGS) entry which is preliminary data.</text>
</comment>
<dbReference type="EMBL" id="JBJUIK010000014">
    <property type="protein sequence ID" value="KAL3505091.1"/>
    <property type="molecule type" value="Genomic_DNA"/>
</dbReference>
<keyword evidence="16 23" id="KW-1133">Transmembrane helix</keyword>
<keyword evidence="8" id="KW-0433">Leucine-rich repeat</keyword>
<sequence length="1010" mass="110825">MALDKVPLLHFALLVLFSCRAMSFLDAESAALSLISDKEALMSLKSHTISMEVSYPLSSWDENSTSPCNWTRVVCNKNGQRVIELDLSGLKLAGSISPLIGNLSFLESLQLQNNQLTGNLPEQLGNLFRLRTLNASSNSLTGVIPTSISQCKELRILDLMQNQISGKIPEEISQLKELQVLNLARNRLFGPIPSSLVNISSLTNLNLGTNSLSGKISFDLSRLRNLKYLDLTINNFTGTVPPSIYNISSLVYLALASNNFRGELPSNIGVTLPNLLGFNFCFNKFTGAIPGSLHNLTRIRIIRMAHNLLSGSVPPGLANLPDLEMYNIGFNKIVSSTGSNGFSFLESLTNSTRLNFLAIDSNLFEGEIPESIGKLSKVLKRIYMGGNRIYGSIPSSIGQLRGLELLDMSYGSISGEIPLEIGKLEELRVLVLAGNHLSGKIPNSLGNLQKLNKIDLSKNQLLGSIPAVFENFQDLLSMDLSNNKLNGSIPPEILHLSSLSTFLNLSKNYLSGSLPEEVGFLKSVITIDISDNQLSGEIPKSIGNCKSLQHLLLAKNLLSGQIPDTFEATRGLESLDLSSNQLSGAVPFVLRNLQALQFLNLSFNNLEGEVPSGGVFADPTKVYLEGNKNLCLQLTCKNRPADRRRLILVCIIVSATLLAVCFTVALICHFKKGKLAEVESISEPFRQQHRMISYDELRLATNNFNRGNLLGIGSFGSVYKGQLSKGSDVAVKVFNTETRGYWKSFLAECAALRQVRHRNLIKLITTCSSIDFRSSEFLALVYEFMSNGSLEDWITGKRRTSNGKGLNLLHRLNVAIDVAYAINYLHHECEASVVHCDLKPSNVLLDSDMTAKVGDFGLARLLINNNGNQTSITSTHTLKGSIGYIPPEYGFGENPSTAGDVYSYGILILELFTGKSPRHESFIGGLSLKKWVETNFPGKIEEVVDQDLLGTSKLQNVCQEIQRDCLIKIFGVGLSCVADSPYKRIIIRDALHKLRSVRDALIKSDVTKKL</sequence>
<proteinExistence type="inferred from homology"/>
<dbReference type="PANTHER" id="PTHR45974">
    <property type="entry name" value="RECEPTOR-LIKE PROTEIN 55"/>
    <property type="match status" value="1"/>
</dbReference>
<keyword evidence="9" id="KW-0808">Transferase</keyword>
<evidence type="ECO:0000256" key="21">
    <source>
        <dbReference type="ARBA" id="ARBA00048679"/>
    </source>
</evidence>
<evidence type="ECO:0000256" key="13">
    <source>
        <dbReference type="ARBA" id="ARBA00022741"/>
    </source>
</evidence>
<dbReference type="Pfam" id="PF08263">
    <property type="entry name" value="LRRNT_2"/>
    <property type="match status" value="1"/>
</dbReference>
<dbReference type="AlphaFoldDB" id="A0ABD2YEF5"/>
<dbReference type="Pfam" id="PF00069">
    <property type="entry name" value="Pkinase"/>
    <property type="match status" value="1"/>
</dbReference>
<dbReference type="FunFam" id="3.30.200.20:FF:000432">
    <property type="entry name" value="LRR receptor-like serine/threonine-protein kinase EFR"/>
    <property type="match status" value="1"/>
</dbReference>
<comment type="catalytic activity">
    <reaction evidence="21">
        <text>L-seryl-[protein] + ATP = O-phospho-L-seryl-[protein] + ADP + H(+)</text>
        <dbReference type="Rhea" id="RHEA:17989"/>
        <dbReference type="Rhea" id="RHEA-COMP:9863"/>
        <dbReference type="Rhea" id="RHEA-COMP:11604"/>
        <dbReference type="ChEBI" id="CHEBI:15378"/>
        <dbReference type="ChEBI" id="CHEBI:29999"/>
        <dbReference type="ChEBI" id="CHEBI:30616"/>
        <dbReference type="ChEBI" id="CHEBI:83421"/>
        <dbReference type="ChEBI" id="CHEBI:456216"/>
        <dbReference type="EC" id="2.7.11.1"/>
    </reaction>
</comment>
<comment type="catalytic activity">
    <reaction evidence="20">
        <text>L-threonyl-[protein] + ATP = O-phospho-L-threonyl-[protein] + ADP + H(+)</text>
        <dbReference type="Rhea" id="RHEA:46608"/>
        <dbReference type="Rhea" id="RHEA-COMP:11060"/>
        <dbReference type="Rhea" id="RHEA-COMP:11605"/>
        <dbReference type="ChEBI" id="CHEBI:15378"/>
        <dbReference type="ChEBI" id="CHEBI:30013"/>
        <dbReference type="ChEBI" id="CHEBI:30616"/>
        <dbReference type="ChEBI" id="CHEBI:61977"/>
        <dbReference type="ChEBI" id="CHEBI:456216"/>
        <dbReference type="EC" id="2.7.11.1"/>
    </reaction>
</comment>
<dbReference type="GO" id="GO:0051707">
    <property type="term" value="P:response to other organism"/>
    <property type="evidence" value="ECO:0007669"/>
    <property type="project" value="UniProtKB-ARBA"/>
</dbReference>
<dbReference type="Gene3D" id="1.10.510.10">
    <property type="entry name" value="Transferase(Phosphotransferase) domain 1"/>
    <property type="match status" value="1"/>
</dbReference>
<reference evidence="26 27" key="1">
    <citation type="submission" date="2024-11" db="EMBL/GenBank/DDBJ databases">
        <title>A near-complete genome assembly of Cinchona calisaya.</title>
        <authorList>
            <person name="Lian D.C."/>
            <person name="Zhao X.W."/>
            <person name="Wei L."/>
        </authorList>
    </citation>
    <scope>NUCLEOTIDE SEQUENCE [LARGE SCALE GENOMIC DNA]</scope>
    <source>
        <tissue evidence="26">Nenye</tissue>
    </source>
</reference>
<keyword evidence="17 23" id="KW-0472">Membrane</keyword>
<evidence type="ECO:0000256" key="16">
    <source>
        <dbReference type="ARBA" id="ARBA00022989"/>
    </source>
</evidence>
<dbReference type="InterPro" id="IPR001611">
    <property type="entry name" value="Leu-rich_rpt"/>
</dbReference>
<evidence type="ECO:0000256" key="15">
    <source>
        <dbReference type="ARBA" id="ARBA00022840"/>
    </source>
</evidence>
<keyword evidence="7" id="KW-0597">Phosphoprotein</keyword>
<keyword evidence="15 22" id="KW-0067">ATP-binding</keyword>
<evidence type="ECO:0000256" key="20">
    <source>
        <dbReference type="ARBA" id="ARBA00047899"/>
    </source>
</evidence>
<dbReference type="PROSITE" id="PS00108">
    <property type="entry name" value="PROTEIN_KINASE_ST"/>
    <property type="match status" value="1"/>
</dbReference>
<keyword evidence="12" id="KW-0677">Repeat</keyword>
<keyword evidence="6" id="KW-0723">Serine/threonine-protein kinase</keyword>
<evidence type="ECO:0000256" key="9">
    <source>
        <dbReference type="ARBA" id="ARBA00022679"/>
    </source>
</evidence>
<dbReference type="SMART" id="SM00220">
    <property type="entry name" value="S_TKc"/>
    <property type="match status" value="1"/>
</dbReference>
<dbReference type="InterPro" id="IPR055414">
    <property type="entry name" value="LRR_R13L4/SHOC2-like"/>
</dbReference>
<dbReference type="PROSITE" id="PS00107">
    <property type="entry name" value="PROTEIN_KINASE_ATP"/>
    <property type="match status" value="1"/>
</dbReference>
<dbReference type="GO" id="GO:0004674">
    <property type="term" value="F:protein serine/threonine kinase activity"/>
    <property type="evidence" value="ECO:0007669"/>
    <property type="project" value="UniProtKB-KW"/>
</dbReference>
<dbReference type="InterPro" id="IPR000719">
    <property type="entry name" value="Prot_kinase_dom"/>
</dbReference>
<evidence type="ECO:0000313" key="27">
    <source>
        <dbReference type="Proteomes" id="UP001630127"/>
    </source>
</evidence>
<evidence type="ECO:0000256" key="11">
    <source>
        <dbReference type="ARBA" id="ARBA00022729"/>
    </source>
</evidence>
<dbReference type="GO" id="GO:0005524">
    <property type="term" value="F:ATP binding"/>
    <property type="evidence" value="ECO:0007669"/>
    <property type="project" value="UniProtKB-UniRule"/>
</dbReference>
<dbReference type="Proteomes" id="UP001630127">
    <property type="component" value="Unassembled WGS sequence"/>
</dbReference>
<dbReference type="FunFam" id="1.10.510.10:FF:000358">
    <property type="entry name" value="Putative leucine-rich repeat receptor-like serine/threonine-protein kinase"/>
    <property type="match status" value="1"/>
</dbReference>
<evidence type="ECO:0000256" key="14">
    <source>
        <dbReference type="ARBA" id="ARBA00022777"/>
    </source>
</evidence>
<keyword evidence="14" id="KW-0418">Kinase</keyword>
<dbReference type="PROSITE" id="PS51257">
    <property type="entry name" value="PROKAR_LIPOPROTEIN"/>
    <property type="match status" value="1"/>
</dbReference>
<organism evidence="26 27">
    <name type="scientific">Cinchona calisaya</name>
    <dbReference type="NCBI Taxonomy" id="153742"/>
    <lineage>
        <taxon>Eukaryota</taxon>
        <taxon>Viridiplantae</taxon>
        <taxon>Streptophyta</taxon>
        <taxon>Embryophyta</taxon>
        <taxon>Tracheophyta</taxon>
        <taxon>Spermatophyta</taxon>
        <taxon>Magnoliopsida</taxon>
        <taxon>eudicotyledons</taxon>
        <taxon>Gunneridae</taxon>
        <taxon>Pentapetalae</taxon>
        <taxon>asterids</taxon>
        <taxon>lamiids</taxon>
        <taxon>Gentianales</taxon>
        <taxon>Rubiaceae</taxon>
        <taxon>Cinchonoideae</taxon>
        <taxon>Cinchoneae</taxon>
        <taxon>Cinchona</taxon>
    </lineage>
</organism>
<evidence type="ECO:0000256" key="19">
    <source>
        <dbReference type="ARBA" id="ARBA00023180"/>
    </source>
</evidence>
<dbReference type="PRINTS" id="PR00019">
    <property type="entry name" value="LEURICHRPT"/>
</dbReference>
<feature type="chain" id="PRO_5044859638" description="non-specific serine/threonine protein kinase" evidence="24">
    <location>
        <begin position="24"/>
        <end position="1010"/>
    </location>
</feature>
<feature type="domain" description="Protein kinase" evidence="25">
    <location>
        <begin position="704"/>
        <end position="1002"/>
    </location>
</feature>
<dbReference type="PANTHER" id="PTHR45974:SF249">
    <property type="entry name" value="PROTEIN KINASE DOMAIN-CONTAINING PROTEIN"/>
    <property type="match status" value="1"/>
</dbReference>
<dbReference type="Pfam" id="PF23598">
    <property type="entry name" value="LRR_14"/>
    <property type="match status" value="1"/>
</dbReference>
<dbReference type="PROSITE" id="PS50011">
    <property type="entry name" value="PROTEIN_KINASE_DOM"/>
    <property type="match status" value="1"/>
</dbReference>
<dbReference type="EC" id="2.7.11.1" evidence="4"/>
<evidence type="ECO:0000256" key="4">
    <source>
        <dbReference type="ARBA" id="ARBA00012513"/>
    </source>
</evidence>
<dbReference type="InterPro" id="IPR008271">
    <property type="entry name" value="Ser/Thr_kinase_AS"/>
</dbReference>
<keyword evidence="27" id="KW-1185">Reference proteome</keyword>
<feature type="binding site" evidence="22">
    <location>
        <position position="732"/>
    </location>
    <ligand>
        <name>ATP</name>
        <dbReference type="ChEBI" id="CHEBI:30616"/>
    </ligand>
</feature>
<evidence type="ECO:0000256" key="7">
    <source>
        <dbReference type="ARBA" id="ARBA00022553"/>
    </source>
</evidence>
<dbReference type="SUPFAM" id="SSF52058">
    <property type="entry name" value="L domain-like"/>
    <property type="match status" value="2"/>
</dbReference>
<accession>A0ABD2YEF5</accession>
<keyword evidence="18" id="KW-0675">Receptor</keyword>
<dbReference type="SUPFAM" id="SSF56112">
    <property type="entry name" value="Protein kinase-like (PK-like)"/>
    <property type="match status" value="1"/>
</dbReference>
<dbReference type="InterPro" id="IPR013210">
    <property type="entry name" value="LRR_N_plant-typ"/>
</dbReference>
<feature type="transmembrane region" description="Helical" evidence="23">
    <location>
        <begin position="646"/>
        <end position="668"/>
    </location>
</feature>
<feature type="signal peptide" evidence="24">
    <location>
        <begin position="1"/>
        <end position="23"/>
    </location>
</feature>
<evidence type="ECO:0000256" key="10">
    <source>
        <dbReference type="ARBA" id="ARBA00022692"/>
    </source>
</evidence>
<evidence type="ECO:0000256" key="6">
    <source>
        <dbReference type="ARBA" id="ARBA00022527"/>
    </source>
</evidence>
<dbReference type="InterPro" id="IPR003591">
    <property type="entry name" value="Leu-rich_rpt_typical-subtyp"/>
</dbReference>
<dbReference type="Gene3D" id="3.30.200.20">
    <property type="entry name" value="Phosphorylase Kinase, domain 1"/>
    <property type="match status" value="1"/>
</dbReference>
<dbReference type="InterPro" id="IPR032675">
    <property type="entry name" value="LRR_dom_sf"/>
</dbReference>
<dbReference type="GO" id="GO:0006952">
    <property type="term" value="P:defense response"/>
    <property type="evidence" value="ECO:0007669"/>
    <property type="project" value="UniProtKB-ARBA"/>
</dbReference>